<organism evidence="6 7">
    <name type="scientific">Pythium oligandrum</name>
    <name type="common">Mycoparasitic fungus</name>
    <dbReference type="NCBI Taxonomy" id="41045"/>
    <lineage>
        <taxon>Eukaryota</taxon>
        <taxon>Sar</taxon>
        <taxon>Stramenopiles</taxon>
        <taxon>Oomycota</taxon>
        <taxon>Peronosporomycetes</taxon>
        <taxon>Pythiales</taxon>
        <taxon>Pythiaceae</taxon>
        <taxon>Pythium</taxon>
    </lineage>
</organism>
<evidence type="ECO:0000313" key="7">
    <source>
        <dbReference type="Proteomes" id="UP000794436"/>
    </source>
</evidence>
<dbReference type="GO" id="GO:0000972">
    <property type="term" value="P:transcription-dependent tethering of RNA polymerase II gene DNA at nuclear periphery"/>
    <property type="evidence" value="ECO:0007669"/>
    <property type="project" value="TreeGrafter"/>
</dbReference>
<comment type="subcellular location">
    <subcellularLocation>
        <location evidence="1">Nucleus</location>
    </subcellularLocation>
</comment>
<dbReference type="OrthoDB" id="103454at2759"/>
<dbReference type="InterPro" id="IPR037624">
    <property type="entry name" value="Nup133-like"/>
</dbReference>
<protein>
    <recommendedName>
        <fullName evidence="8">Nuclear pore complex protein Nup133</fullName>
    </recommendedName>
</protein>
<evidence type="ECO:0008006" key="8">
    <source>
        <dbReference type="Google" id="ProtNLM"/>
    </source>
</evidence>
<dbReference type="Gene3D" id="1.20.58.1380">
    <property type="match status" value="1"/>
</dbReference>
<dbReference type="GO" id="GO:0016973">
    <property type="term" value="P:poly(A)+ mRNA export from nucleus"/>
    <property type="evidence" value="ECO:0007669"/>
    <property type="project" value="TreeGrafter"/>
</dbReference>
<dbReference type="InterPro" id="IPR015943">
    <property type="entry name" value="WD40/YVTN_repeat-like_dom_sf"/>
</dbReference>
<dbReference type="Gene3D" id="2.130.10.10">
    <property type="entry name" value="YVTN repeat-like/Quinoprotein amine dehydrogenase"/>
    <property type="match status" value="1"/>
</dbReference>
<dbReference type="Proteomes" id="UP000794436">
    <property type="component" value="Unassembled WGS sequence"/>
</dbReference>
<dbReference type="EMBL" id="SPLM01000146">
    <property type="protein sequence ID" value="TMW55886.1"/>
    <property type="molecule type" value="Genomic_DNA"/>
</dbReference>
<evidence type="ECO:0000256" key="1">
    <source>
        <dbReference type="ARBA" id="ARBA00004123"/>
    </source>
</evidence>
<dbReference type="PANTHER" id="PTHR13405">
    <property type="entry name" value="NUCLEAR PORE COMPLEX PROTEIN NUP133"/>
    <property type="match status" value="1"/>
</dbReference>
<dbReference type="GO" id="GO:0031080">
    <property type="term" value="C:nuclear pore outer ring"/>
    <property type="evidence" value="ECO:0007669"/>
    <property type="project" value="TreeGrafter"/>
</dbReference>
<evidence type="ECO:0000313" key="6">
    <source>
        <dbReference type="EMBL" id="TMW55886.1"/>
    </source>
</evidence>
<feature type="compositionally biased region" description="Basic and acidic residues" evidence="5">
    <location>
        <begin position="1"/>
        <end position="12"/>
    </location>
</feature>
<gene>
    <name evidence="6" type="ORF">Poli38472_008534</name>
</gene>
<evidence type="ECO:0000256" key="3">
    <source>
        <dbReference type="ARBA" id="ARBA00022448"/>
    </source>
</evidence>
<reference evidence="6" key="1">
    <citation type="submission" date="2019-03" db="EMBL/GenBank/DDBJ databases">
        <title>Long read genome sequence of the mycoparasitic Pythium oligandrum ATCC 38472 isolated from sugarbeet rhizosphere.</title>
        <authorList>
            <person name="Gaulin E."/>
        </authorList>
    </citation>
    <scope>NUCLEOTIDE SEQUENCE</scope>
    <source>
        <strain evidence="6">ATCC 38472_TT</strain>
    </source>
</reference>
<dbReference type="SUPFAM" id="SSF117289">
    <property type="entry name" value="Nucleoporin domain"/>
    <property type="match status" value="1"/>
</dbReference>
<sequence length="1281" mass="142919">MFSSRKLLEPPSKRNNGFLAPPAAQEVTASKRPRLTWTTSNKAVASQHDANDVEKENVLVDTPECTIARLRSLPPHICEEIRREAPSTDQIVSCRVSVPSTALTSFEGAGSKERHVLSYYVLTLRQRLLVWHEGSDSTVTLALPDELGAEERLYPFLFALYGSRISLMAIGRSGIVLFWEDIDLPYESVPLSVQIPLQANEEVTTRSNASLVVSTASEVGQLNISSRESEQKSIICWSNQGNVWEVAMEDRRIRVRSFEREHGGFLSGLTKTVSQFFFTSAPPPVEADLPIQSVKIVSNTADDSGDSVDMLVLFQNGMVERRSFNATDVLDCVCSTVWYFDANRVAISYFSDHFPSFHLAKVFMLSIPYVTASRFGLLVAYVCTAHDDHTPKVKYALFQFKSSAPRNVSPEPEWACLLDYEPVFSEMEDVEDYFEVESHLITTSALYLVWAKGQPVHFAAIQLPAHGQTTVRSRGFSLQGVDKNAVFGFSSRIEISQATASAVKGSVSFLLLDNDQSTGGILCTATASNMVQLEKQHEPAIVERVRRKRVDVSSGLTTASHLLGENLSVEEYAGLLMSHFQDFNLASGPLRVRPGDVANVARAVVGVALQILDARPSSGLRWGNDGSVQSDVFAGASGKELITPKLVRFQLEEKRSRYEEFITFLQKKCGDVWSFIEESPEVMQYMVDSEERLHAAIALCKFQGTIVSTEDSESGLQPKITGQLLLRAIERTVEGRGYQKEQLRLAGYNSFDIFYCEVSKVGEIFSALRAEVQHLSSNAGEGNPAFMHGLLESGYSMQALLKTPTSTALLPSGGWMFSQEIREVIADHLSRLSSVVGYSATWTDQPVQWQPEEVFELTDQSRKLGKSLLDAYGRFVSVTVGESADDLRKEADITKRLALNPLVHIATSYEPPNPIMISEEDGWVERKMHELFADSVKLAETYSYFDAMVYLCYKEDEEHLAELDYVLGKLPKTSATKRLESYCKSLPEFTNFLFRWYGGEVRSPWAFDRDTVRSQMMAYFMTNAGLFGSSLHTYMKGHSGLARNCWMTAVSSEKYDQAAALALHEAKTEVNSLSRRKTMASIAKIASLATPVTSRPTSVHEDVKQELTSTRIQEILLELPLNTGIDHRPLPPHQLSHKALEALGSVPRDDPLRASLFLTAIEALECLPEDVTPHEFVSASTQAWRQCIVVDEELWTQLLVENESSINEQRAEDLMRQTLLFKTMKTYLNRCSTRQSKPTRTAGLQVEMIDALVQEEAENDSVIRSQTRQLFVKALSLAQSP</sequence>
<comment type="caution">
    <text evidence="6">The sequence shown here is derived from an EMBL/GenBank/DDBJ whole genome shotgun (WGS) entry which is preliminary data.</text>
</comment>
<comment type="similarity">
    <text evidence="2">Belongs to the nucleoporin Nup133 family.</text>
</comment>
<keyword evidence="4" id="KW-0539">Nucleus</keyword>
<feature type="region of interest" description="Disordered" evidence="5">
    <location>
        <begin position="1"/>
        <end position="25"/>
    </location>
</feature>
<evidence type="ECO:0000256" key="5">
    <source>
        <dbReference type="SAM" id="MobiDB-lite"/>
    </source>
</evidence>
<evidence type="ECO:0000256" key="4">
    <source>
        <dbReference type="ARBA" id="ARBA00023242"/>
    </source>
</evidence>
<proteinExistence type="inferred from homology"/>
<dbReference type="GO" id="GO:0006606">
    <property type="term" value="P:protein import into nucleus"/>
    <property type="evidence" value="ECO:0007669"/>
    <property type="project" value="TreeGrafter"/>
</dbReference>
<accession>A0A8K1C3Q5</accession>
<name>A0A8K1C3Q5_PYTOL</name>
<keyword evidence="7" id="KW-1185">Reference proteome</keyword>
<dbReference type="GO" id="GO:0017056">
    <property type="term" value="F:structural constituent of nuclear pore"/>
    <property type="evidence" value="ECO:0007669"/>
    <property type="project" value="InterPro"/>
</dbReference>
<keyword evidence="3" id="KW-0813">Transport</keyword>
<evidence type="ECO:0000256" key="2">
    <source>
        <dbReference type="ARBA" id="ARBA00005569"/>
    </source>
</evidence>
<dbReference type="PANTHER" id="PTHR13405:SF11">
    <property type="entry name" value="NUCLEAR PORE COMPLEX PROTEIN NUP133"/>
    <property type="match status" value="1"/>
</dbReference>